<keyword evidence="1" id="KW-0732">Signal</keyword>
<dbReference type="Proteomes" id="UP000019149">
    <property type="component" value="Unassembled WGS sequence"/>
</dbReference>
<dbReference type="OrthoDB" id="6227292at2759"/>
<name>U6J6B0_ECHGR</name>
<dbReference type="Proteomes" id="UP000492820">
    <property type="component" value="Unassembled WGS sequence"/>
</dbReference>
<dbReference type="CTD" id="36343566"/>
<evidence type="ECO:0000313" key="6">
    <source>
        <dbReference type="WBParaSite" id="EgrG_000665800"/>
    </source>
</evidence>
<organism evidence="3 4">
    <name type="scientific">Echinococcus granulosus</name>
    <name type="common">Hydatid tapeworm</name>
    <dbReference type="NCBI Taxonomy" id="6210"/>
    <lineage>
        <taxon>Eukaryota</taxon>
        <taxon>Metazoa</taxon>
        <taxon>Spiralia</taxon>
        <taxon>Lophotrochozoa</taxon>
        <taxon>Platyhelminthes</taxon>
        <taxon>Cestoda</taxon>
        <taxon>Eucestoda</taxon>
        <taxon>Cyclophyllidea</taxon>
        <taxon>Taeniidae</taxon>
        <taxon>Echinococcus</taxon>
        <taxon>Echinococcus granulosus group</taxon>
    </lineage>
</organism>
<proteinExistence type="predicted"/>
<feature type="chain" id="PRO_5008431637" evidence="1">
    <location>
        <begin position="31"/>
        <end position="75"/>
    </location>
</feature>
<protein>
    <submittedName>
        <fullName evidence="6">Neuropeptide</fullName>
    </submittedName>
</protein>
<dbReference type="WBParaSite" id="EgrG_000665800">
    <property type="protein sequence ID" value="EgrG_000665800"/>
    <property type="gene ID" value="EgrG_000665800"/>
</dbReference>
<reference evidence="6" key="4">
    <citation type="submission" date="2020-10" db="UniProtKB">
        <authorList>
            <consortium name="WormBaseParasite"/>
        </authorList>
    </citation>
    <scope>IDENTIFICATION</scope>
</reference>
<keyword evidence="4" id="KW-1185">Reference proteome</keyword>
<evidence type="ECO:0000313" key="2">
    <source>
        <dbReference type="EMBL" id="CDS18815.1"/>
    </source>
</evidence>
<feature type="signal peptide" evidence="1">
    <location>
        <begin position="1"/>
        <end position="30"/>
    </location>
</feature>
<sequence length="75" mass="8883">MEDSMRTCKPTLLFMAFVCAIAFVAMPARSASVYEGTEQIFENDEMMEIPYRLMKKWTDFKKRSIPRRTLIPHFE</sequence>
<evidence type="ECO:0000313" key="4">
    <source>
        <dbReference type="Proteomes" id="UP000019149"/>
    </source>
</evidence>
<gene>
    <name evidence="3 6" type="ORF">EGR_07851</name>
    <name evidence="2" type="ORF">EgrG_000665800</name>
</gene>
<dbReference type="RefSeq" id="XP_024348511.1">
    <property type="nucleotide sequence ID" value="XM_024497100.1"/>
</dbReference>
<reference evidence="2" key="3">
    <citation type="submission" date="2014-06" db="EMBL/GenBank/DDBJ databases">
        <authorList>
            <person name="Aslett M."/>
        </authorList>
    </citation>
    <scope>NUCLEOTIDE SEQUENCE</scope>
</reference>
<evidence type="ECO:0000313" key="3">
    <source>
        <dbReference type="EMBL" id="EUB57315.1"/>
    </source>
</evidence>
<dbReference type="GeneID" id="36343566"/>
<accession>U6J6B0</accession>
<evidence type="ECO:0000313" key="5">
    <source>
        <dbReference type="Proteomes" id="UP000492820"/>
    </source>
</evidence>
<evidence type="ECO:0000256" key="1">
    <source>
        <dbReference type="SAM" id="SignalP"/>
    </source>
</evidence>
<dbReference type="EMBL" id="LK028578">
    <property type="protein sequence ID" value="CDS18815.1"/>
    <property type="molecule type" value="Genomic_DNA"/>
</dbReference>
<dbReference type="EMBL" id="APAU02000088">
    <property type="protein sequence ID" value="EUB57315.1"/>
    <property type="molecule type" value="Genomic_DNA"/>
</dbReference>
<reference evidence="3 4" key="1">
    <citation type="journal article" date="2013" name="Nat. Genet.">
        <title>The genome of the hydatid tapeworm Echinococcus granulosus.</title>
        <authorList>
            <person name="Zheng H."/>
            <person name="Zhang W."/>
            <person name="Zhang L."/>
            <person name="Zhang Z."/>
            <person name="Li J."/>
            <person name="Lu G."/>
            <person name="Zhu Y."/>
            <person name="Wang Y."/>
            <person name="Huang Y."/>
            <person name="Liu J."/>
            <person name="Kang H."/>
            <person name="Chen J."/>
            <person name="Wang L."/>
            <person name="Chen A."/>
            <person name="Yu S."/>
            <person name="Gao Z."/>
            <person name="Jin L."/>
            <person name="Gu W."/>
            <person name="Wang Z."/>
            <person name="Zhao L."/>
            <person name="Shi B."/>
            <person name="Wen H."/>
            <person name="Lin R."/>
            <person name="Jones M.K."/>
            <person name="Brejova B."/>
            <person name="Vinar T."/>
            <person name="Zhao G."/>
            <person name="McManus D.P."/>
            <person name="Chen Z."/>
            <person name="Zhou Y."/>
            <person name="Wang S."/>
        </authorList>
    </citation>
    <scope>NUCLEOTIDE SEQUENCE [LARGE SCALE GENOMIC DNA]</scope>
</reference>
<reference evidence="2 5" key="2">
    <citation type="journal article" date="2013" name="Nature">
        <title>The genomes of four tapeworm species reveal adaptations to parasitism.</title>
        <authorList>
            <person name="Tsai I.J."/>
            <person name="Zarowiecki M."/>
            <person name="Holroyd N."/>
            <person name="Garciarrubio A."/>
            <person name="Sanchez-Flores A."/>
            <person name="Brooks K.L."/>
            <person name="Tracey A."/>
            <person name="Bobes R.J."/>
            <person name="Fragoso G."/>
            <person name="Sciutto E."/>
            <person name="Aslett M."/>
            <person name="Beasley H."/>
            <person name="Bennett H.M."/>
            <person name="Cai J."/>
            <person name="Camicia F."/>
            <person name="Clark R."/>
            <person name="Cucher M."/>
            <person name="De Silva N."/>
            <person name="Day T.A."/>
            <person name="Deplazes P."/>
            <person name="Estrada K."/>
            <person name="Fernandez C."/>
            <person name="Holland P.W."/>
            <person name="Hou J."/>
            <person name="Hu S."/>
            <person name="Huckvale T."/>
            <person name="Hung S.S."/>
            <person name="Kamenetzky L."/>
            <person name="Keane J.A."/>
            <person name="Kiss F."/>
            <person name="Koziol U."/>
            <person name="Lambert O."/>
            <person name="Liu K."/>
            <person name="Luo X."/>
            <person name="Luo Y."/>
            <person name="Macchiaroli N."/>
            <person name="Nichol S."/>
            <person name="Paps J."/>
            <person name="Parkinson J."/>
            <person name="Pouchkina-Stantcheva N."/>
            <person name="Riddiford N."/>
            <person name="Rosenzvit M."/>
            <person name="Salinas G."/>
            <person name="Wasmuth J.D."/>
            <person name="Zamanian M."/>
            <person name="Zheng Y."/>
            <person name="Cai X."/>
            <person name="Soberon X."/>
            <person name="Olson P.D."/>
            <person name="Laclette J.P."/>
            <person name="Brehm K."/>
            <person name="Berriman M."/>
            <person name="Garciarrubio A."/>
            <person name="Bobes R.J."/>
            <person name="Fragoso G."/>
            <person name="Sanchez-Flores A."/>
            <person name="Estrada K."/>
            <person name="Cevallos M.A."/>
            <person name="Morett E."/>
            <person name="Gonzalez V."/>
            <person name="Portillo T."/>
            <person name="Ochoa-Leyva A."/>
            <person name="Jose M.V."/>
            <person name="Sciutto E."/>
            <person name="Landa A."/>
            <person name="Jimenez L."/>
            <person name="Valdes V."/>
            <person name="Carrero J.C."/>
            <person name="Larralde C."/>
            <person name="Morales-Montor J."/>
            <person name="Limon-Lason J."/>
            <person name="Soberon X."/>
            <person name="Laclette J.P."/>
        </authorList>
    </citation>
    <scope>NUCLEOTIDE SEQUENCE [LARGE SCALE GENOMIC DNA]</scope>
</reference>
<dbReference type="KEGG" id="egl:EGR_07851"/>
<dbReference type="AlphaFoldDB" id="U6J6B0"/>
<dbReference type="OMA" id="LMKKWTD"/>